<name>A0A2N5GRI2_9BACI</name>
<dbReference type="EMBL" id="PGVA01000004">
    <property type="protein sequence ID" value="PLR86051.1"/>
    <property type="molecule type" value="Genomic_DNA"/>
</dbReference>
<keyword evidence="4" id="KW-1185">Reference proteome</keyword>
<dbReference type="InterPro" id="IPR025546">
    <property type="entry name" value="YqzH"/>
</dbReference>
<reference evidence="2 4" key="2">
    <citation type="submission" date="2017-12" db="EMBL/GenBank/DDBJ databases">
        <title>Comparative Functional Genomics of Dry Heat Resistant strains isolated from the Viking Spacecraft.</title>
        <authorList>
            <person name="Seuylemezian A."/>
            <person name="Cooper K."/>
            <person name="Vaishampayan P."/>
        </authorList>
    </citation>
    <scope>NUCLEOTIDE SEQUENCE [LARGE SCALE GENOMIC DNA]</scope>
    <source>
        <strain evidence="2 4">ATCC 29669</strain>
    </source>
</reference>
<evidence type="ECO:0000313" key="1">
    <source>
        <dbReference type="EMBL" id="PLR86051.1"/>
    </source>
</evidence>
<protein>
    <submittedName>
        <fullName evidence="1">Uncharacterized protein</fullName>
    </submittedName>
</protein>
<comment type="caution">
    <text evidence="1">The sequence shown here is derived from an EMBL/GenBank/DDBJ whole genome shotgun (WGS) entry which is preliminary data.</text>
</comment>
<dbReference type="EMBL" id="PGVD01000013">
    <property type="protein sequence ID" value="PLS00170.1"/>
    <property type="molecule type" value="Genomic_DNA"/>
</dbReference>
<evidence type="ECO:0000313" key="2">
    <source>
        <dbReference type="EMBL" id="PLS00170.1"/>
    </source>
</evidence>
<dbReference type="Proteomes" id="UP000235114">
    <property type="component" value="Unassembled WGS sequence"/>
</dbReference>
<sequence length="61" mass="7354">MDKKFIFKMIQNCLRQYQHELPLSEEDYDNLYQKIVGQKQEEADVDLHDIVNDVVYEYLTG</sequence>
<dbReference type="Pfam" id="PF14164">
    <property type="entry name" value="YqzH"/>
    <property type="match status" value="1"/>
</dbReference>
<dbReference type="Proteomes" id="UP000234951">
    <property type="component" value="Unassembled WGS sequence"/>
</dbReference>
<dbReference type="OrthoDB" id="2937597at2"/>
<dbReference type="AlphaFoldDB" id="A0A2N5GRI2"/>
<evidence type="ECO:0000313" key="4">
    <source>
        <dbReference type="Proteomes" id="UP000235114"/>
    </source>
</evidence>
<evidence type="ECO:0000313" key="3">
    <source>
        <dbReference type="Proteomes" id="UP000234951"/>
    </source>
</evidence>
<organism evidence="1 3">
    <name type="scientific">Bacillus canaveralius</name>
    <dbReference type="NCBI Taxonomy" id="1403243"/>
    <lineage>
        <taxon>Bacteria</taxon>
        <taxon>Bacillati</taxon>
        <taxon>Bacillota</taxon>
        <taxon>Bacilli</taxon>
        <taxon>Bacillales</taxon>
        <taxon>Bacillaceae</taxon>
        <taxon>Bacillus</taxon>
    </lineage>
</organism>
<dbReference type="RefSeq" id="WP_101575715.1">
    <property type="nucleotide sequence ID" value="NZ_PGVA01000004.1"/>
</dbReference>
<accession>A0A2N5GRI2</accession>
<gene>
    <name evidence="1" type="ORF">CU635_03175</name>
    <name evidence="2" type="ORF">CVD25_04885</name>
</gene>
<proteinExistence type="predicted"/>
<reference evidence="1 3" key="1">
    <citation type="submission" date="2017-11" db="EMBL/GenBank/DDBJ databases">
        <title>Comparitive Functional Genomics of Dry Heat Resistant strains isolated from the Viking Spacecraft.</title>
        <authorList>
            <person name="Seuylemezian A."/>
            <person name="Cooper K."/>
            <person name="Vaishampayan P."/>
        </authorList>
    </citation>
    <scope>NUCLEOTIDE SEQUENCE [LARGE SCALE GENOMIC DNA]</scope>
    <source>
        <strain evidence="1 3">M4.6</strain>
    </source>
</reference>